<dbReference type="InterPro" id="IPR050956">
    <property type="entry name" value="2C_system_His_kinase"/>
</dbReference>
<evidence type="ECO:0000256" key="2">
    <source>
        <dbReference type="ARBA" id="ARBA00022777"/>
    </source>
</evidence>
<dbReference type="Gene3D" id="1.10.287.130">
    <property type="match status" value="1"/>
</dbReference>
<dbReference type="AlphaFoldDB" id="A0A0B5AQG9"/>
<gene>
    <name evidence="4" type="ORF">JMA_14710</name>
</gene>
<dbReference type="HOGENOM" id="CLU_1967581_0_0_9"/>
<dbReference type="EMBL" id="CP009416">
    <property type="protein sequence ID" value="AJD90788.1"/>
    <property type="molecule type" value="Genomic_DNA"/>
</dbReference>
<dbReference type="Proteomes" id="UP000031449">
    <property type="component" value="Chromosome"/>
</dbReference>
<evidence type="ECO:0000313" key="4">
    <source>
        <dbReference type="EMBL" id="AJD90788.1"/>
    </source>
</evidence>
<dbReference type="InterPro" id="IPR003661">
    <property type="entry name" value="HisK_dim/P_dom"/>
</dbReference>
<reference evidence="4 5" key="1">
    <citation type="submission" date="2014-08" db="EMBL/GenBank/DDBJ databases">
        <title>Complete genome of a marine bacteria Jeotgalibacillus malaysiensis.</title>
        <authorList>
            <person name="Yaakop A.S."/>
            <person name="Chan K.-G."/>
            <person name="Goh K.M."/>
        </authorList>
    </citation>
    <scope>NUCLEOTIDE SEQUENCE [LARGE SCALE GENOMIC DNA]</scope>
    <source>
        <strain evidence="4 5">D5</strain>
    </source>
</reference>
<sequence length="127" mass="14905">MTSLKGFIQLLQADLKDSQKMYFEVINSELNRLETTMTEFLMLAKPKNSVMKRTNLTKVLDETVHIMQPQALLHGIELKFSIFDGDSWAFGDENRLKQVFINLIKTQLKRHRIRGKFKFPSCKRISR</sequence>
<keyword evidence="5" id="KW-1185">Reference proteome</keyword>
<dbReference type="Pfam" id="PF00512">
    <property type="entry name" value="HisKA"/>
    <property type="match status" value="1"/>
</dbReference>
<dbReference type="Gene3D" id="3.30.565.10">
    <property type="entry name" value="Histidine kinase-like ATPase, C-terminal domain"/>
    <property type="match status" value="1"/>
</dbReference>
<keyword evidence="1" id="KW-0597">Phosphoprotein</keyword>
<dbReference type="OrthoDB" id="9815750at2"/>
<organism evidence="4 5">
    <name type="scientific">Jeotgalibacillus malaysiensis</name>
    <dbReference type="NCBI Taxonomy" id="1508404"/>
    <lineage>
        <taxon>Bacteria</taxon>
        <taxon>Bacillati</taxon>
        <taxon>Bacillota</taxon>
        <taxon>Bacilli</taxon>
        <taxon>Bacillales</taxon>
        <taxon>Caryophanaceae</taxon>
        <taxon>Jeotgalibacillus</taxon>
    </lineage>
</organism>
<keyword evidence="2" id="KW-0808">Transferase</keyword>
<dbReference type="PANTHER" id="PTHR43719:SF28">
    <property type="entry name" value="PEROXIDE STRESS-ACTIVATED HISTIDINE KINASE MAK1-RELATED"/>
    <property type="match status" value="1"/>
</dbReference>
<dbReference type="BioCyc" id="JESP1508404:G14D9-10726-MONOMER"/>
<dbReference type="STRING" id="1508404.JMA_14710"/>
<dbReference type="SUPFAM" id="SSF55874">
    <property type="entry name" value="ATPase domain of HSP90 chaperone/DNA topoisomerase II/histidine kinase"/>
    <property type="match status" value="1"/>
</dbReference>
<feature type="domain" description="Signal transduction histidine kinase dimerisation/phosphoacceptor" evidence="3">
    <location>
        <begin position="1"/>
        <end position="47"/>
    </location>
</feature>
<keyword evidence="2" id="KW-0418">Kinase</keyword>
<dbReference type="KEGG" id="jeo:JMA_14710"/>
<dbReference type="InterPro" id="IPR036890">
    <property type="entry name" value="HATPase_C_sf"/>
</dbReference>
<evidence type="ECO:0000256" key="1">
    <source>
        <dbReference type="ARBA" id="ARBA00022553"/>
    </source>
</evidence>
<accession>A0A0B5AQG9</accession>
<proteinExistence type="predicted"/>
<dbReference type="PANTHER" id="PTHR43719">
    <property type="entry name" value="TWO-COMPONENT HISTIDINE KINASE"/>
    <property type="match status" value="1"/>
</dbReference>
<protein>
    <recommendedName>
        <fullName evidence="3">Signal transduction histidine kinase dimerisation/phosphoacceptor domain-containing protein</fullName>
    </recommendedName>
</protein>
<evidence type="ECO:0000313" key="5">
    <source>
        <dbReference type="Proteomes" id="UP000031449"/>
    </source>
</evidence>
<name>A0A0B5AQG9_9BACL</name>
<evidence type="ECO:0000259" key="3">
    <source>
        <dbReference type="Pfam" id="PF00512"/>
    </source>
</evidence>
<dbReference type="GO" id="GO:0000155">
    <property type="term" value="F:phosphorelay sensor kinase activity"/>
    <property type="evidence" value="ECO:0007669"/>
    <property type="project" value="InterPro"/>
</dbReference>